<accession>A0A4V2UV37</accession>
<reference evidence="1 2" key="1">
    <citation type="submission" date="2019-03" db="EMBL/GenBank/DDBJ databases">
        <title>Genomic Encyclopedia of Type Strains, Phase IV (KMG-IV): sequencing the most valuable type-strain genomes for metagenomic binning, comparative biology and taxonomic classification.</title>
        <authorList>
            <person name="Goeker M."/>
        </authorList>
    </citation>
    <scope>NUCLEOTIDE SEQUENCE [LARGE SCALE GENOMIC DNA]</scope>
    <source>
        <strain evidence="1 2">DSM 45707</strain>
    </source>
</reference>
<dbReference type="InterPro" id="IPR012440">
    <property type="entry name" value="DUF1641"/>
</dbReference>
<proteinExistence type="predicted"/>
<organism evidence="1 2">
    <name type="scientific">Hazenella coriacea</name>
    <dbReference type="NCBI Taxonomy" id="1179467"/>
    <lineage>
        <taxon>Bacteria</taxon>
        <taxon>Bacillati</taxon>
        <taxon>Bacillota</taxon>
        <taxon>Bacilli</taxon>
        <taxon>Bacillales</taxon>
        <taxon>Thermoactinomycetaceae</taxon>
        <taxon>Hazenella</taxon>
    </lineage>
</organism>
<dbReference type="RefSeq" id="WP_131924621.1">
    <property type="nucleotide sequence ID" value="NZ_SMAG01000004.1"/>
</dbReference>
<name>A0A4V2UV37_9BACL</name>
<keyword evidence="2" id="KW-1185">Reference proteome</keyword>
<evidence type="ECO:0000313" key="1">
    <source>
        <dbReference type="EMBL" id="TCS94197.1"/>
    </source>
</evidence>
<evidence type="ECO:0000313" key="2">
    <source>
        <dbReference type="Proteomes" id="UP000294937"/>
    </source>
</evidence>
<dbReference type="EMBL" id="SMAG01000004">
    <property type="protein sequence ID" value="TCS94197.1"/>
    <property type="molecule type" value="Genomic_DNA"/>
</dbReference>
<dbReference type="Pfam" id="PF07849">
    <property type="entry name" value="DUF1641"/>
    <property type="match status" value="1"/>
</dbReference>
<comment type="caution">
    <text evidence="1">The sequence shown here is derived from an EMBL/GenBank/DDBJ whole genome shotgun (WGS) entry which is preliminary data.</text>
</comment>
<dbReference type="Proteomes" id="UP000294937">
    <property type="component" value="Unassembled WGS sequence"/>
</dbReference>
<sequence length="202" mass="22660">MAETKKHLALDVIPEETQERVVEMLPVFLDTLSIIKMMSDTLTDETVNGLTQKLEQSSQLLDVLGDERVHHLIDVLLKHSDQLAHVLEKVMVLEKNGTLDKLLELAQTLGVLTDSLTESTVQHLTQQGLQLVEVGDQVLKSSLVKEAPKLIDAVEKTIEQKKDQPVTQNLSLFQLLKLTKEKEIQEAILFGVTLLKNLRSVK</sequence>
<dbReference type="OrthoDB" id="9821940at2"/>
<gene>
    <name evidence="1" type="ORF">EDD58_10463</name>
</gene>
<protein>
    <submittedName>
        <fullName evidence="1">Uncharacterized protein YjgD (DUF1641 family)</fullName>
    </submittedName>
</protein>
<dbReference type="AlphaFoldDB" id="A0A4V2UV37"/>